<dbReference type="EMBL" id="BTRK01000002">
    <property type="protein sequence ID" value="GMR37211.1"/>
    <property type="molecule type" value="Genomic_DNA"/>
</dbReference>
<evidence type="ECO:0008006" key="6">
    <source>
        <dbReference type="Google" id="ProtNLM"/>
    </source>
</evidence>
<feature type="repeat" description="WD" evidence="3">
    <location>
        <begin position="127"/>
        <end position="167"/>
    </location>
</feature>
<evidence type="ECO:0000313" key="5">
    <source>
        <dbReference type="Proteomes" id="UP001328107"/>
    </source>
</evidence>
<dbReference type="PROSITE" id="PS50294">
    <property type="entry name" value="WD_REPEATS_REGION"/>
    <property type="match status" value="1"/>
</dbReference>
<dbReference type="PROSITE" id="PS50082">
    <property type="entry name" value="WD_REPEATS_2"/>
    <property type="match status" value="2"/>
</dbReference>
<proteinExistence type="predicted"/>
<protein>
    <recommendedName>
        <fullName evidence="6">WD40 domain-containing protein</fullName>
    </recommendedName>
</protein>
<dbReference type="Pfam" id="PF00400">
    <property type="entry name" value="WD40"/>
    <property type="match status" value="5"/>
</dbReference>
<dbReference type="CDD" id="cd00200">
    <property type="entry name" value="WD40"/>
    <property type="match status" value="1"/>
</dbReference>
<feature type="repeat" description="WD" evidence="3">
    <location>
        <begin position="83"/>
        <end position="126"/>
    </location>
</feature>
<dbReference type="PANTHER" id="PTHR19869">
    <property type="entry name" value="SPERMATID WD-REPEAT PROTEIN"/>
    <property type="match status" value="1"/>
</dbReference>
<organism evidence="4 5">
    <name type="scientific">Pristionchus mayeri</name>
    <dbReference type="NCBI Taxonomy" id="1317129"/>
    <lineage>
        <taxon>Eukaryota</taxon>
        <taxon>Metazoa</taxon>
        <taxon>Ecdysozoa</taxon>
        <taxon>Nematoda</taxon>
        <taxon>Chromadorea</taxon>
        <taxon>Rhabditida</taxon>
        <taxon>Rhabditina</taxon>
        <taxon>Diplogasteromorpha</taxon>
        <taxon>Diplogasteroidea</taxon>
        <taxon>Neodiplogasteridae</taxon>
        <taxon>Pristionchus</taxon>
    </lineage>
</organism>
<keyword evidence="2" id="KW-0677">Repeat</keyword>
<evidence type="ECO:0000256" key="1">
    <source>
        <dbReference type="ARBA" id="ARBA00022574"/>
    </source>
</evidence>
<evidence type="ECO:0000313" key="4">
    <source>
        <dbReference type="EMBL" id="GMR37211.1"/>
    </source>
</evidence>
<sequence length="368" mass="41068">MGNSYTALSTQDHQDILLNGGEKGGIRTSASLFMRKPPVKRPAHHKGDICCMAAQRSGIVVTGSRDKTMKLNNMDTGEVYMDWRGHEMEVTKVAYKFRNGKHFIISGSRDEKVKIWGFGHDNPLSTINAHTKTVSGLTVNDDGHIFSGSRDTTVRKWDSETGKQMAMNHRSRNLITHMVYNAPTKTIAQSSEDKSIKLWDERDLGLIAEFPKKNNIQTFVEYLPDGNQLLSCSNGFNGDGCEISLYDVRQRRVLREFRGHEETVTSVSLLGWPSANQSIQQFTQRRLILSTSHDKSVRVWNLDEGVGLWNHDGSDYHGPLFASLCFQDGCIVVAGADGALVSMQLHARAGRPLLQTLAYTSCPDSSEY</sequence>
<dbReference type="InterPro" id="IPR020472">
    <property type="entry name" value="WD40_PAC1"/>
</dbReference>
<dbReference type="Gene3D" id="2.130.10.10">
    <property type="entry name" value="YVTN repeat-like/Quinoprotein amine dehydrogenase"/>
    <property type="match status" value="2"/>
</dbReference>
<comment type="caution">
    <text evidence="4">The sequence shown here is derived from an EMBL/GenBank/DDBJ whole genome shotgun (WGS) entry which is preliminary data.</text>
</comment>
<keyword evidence="1 3" id="KW-0853">WD repeat</keyword>
<dbReference type="PRINTS" id="PR00320">
    <property type="entry name" value="GPROTEINBRPT"/>
</dbReference>
<reference evidence="5" key="1">
    <citation type="submission" date="2022-10" db="EMBL/GenBank/DDBJ databases">
        <title>Genome assembly of Pristionchus species.</title>
        <authorList>
            <person name="Yoshida K."/>
            <person name="Sommer R.J."/>
        </authorList>
    </citation>
    <scope>NUCLEOTIDE SEQUENCE [LARGE SCALE GENOMIC DNA]</scope>
    <source>
        <strain evidence="5">RS5460</strain>
    </source>
</reference>
<dbReference type="InterPro" id="IPR015943">
    <property type="entry name" value="WD40/YVTN_repeat-like_dom_sf"/>
</dbReference>
<dbReference type="PANTHER" id="PTHR19869:SF1">
    <property type="entry name" value="WD REPEAT-CONTAINING PROTEIN 31"/>
    <property type="match status" value="1"/>
</dbReference>
<keyword evidence="5" id="KW-1185">Reference proteome</keyword>
<dbReference type="InterPro" id="IPR001680">
    <property type="entry name" value="WD40_rpt"/>
</dbReference>
<dbReference type="SUPFAM" id="SSF50978">
    <property type="entry name" value="WD40 repeat-like"/>
    <property type="match status" value="1"/>
</dbReference>
<dbReference type="InterPro" id="IPR040066">
    <property type="entry name" value="WDR31"/>
</dbReference>
<evidence type="ECO:0000256" key="3">
    <source>
        <dbReference type="PROSITE-ProRule" id="PRU00221"/>
    </source>
</evidence>
<accession>A0AAN4ZDP1</accession>
<evidence type="ECO:0000256" key="2">
    <source>
        <dbReference type="ARBA" id="ARBA00022737"/>
    </source>
</evidence>
<name>A0AAN4ZDP1_9BILA</name>
<dbReference type="AlphaFoldDB" id="A0AAN4ZDP1"/>
<gene>
    <name evidence="4" type="ORF">PMAYCL1PPCAC_07406</name>
</gene>
<dbReference type="SMART" id="SM00320">
    <property type="entry name" value="WD40"/>
    <property type="match status" value="6"/>
</dbReference>
<dbReference type="Proteomes" id="UP001328107">
    <property type="component" value="Unassembled WGS sequence"/>
</dbReference>
<dbReference type="InterPro" id="IPR036322">
    <property type="entry name" value="WD40_repeat_dom_sf"/>
</dbReference>